<comment type="caution">
    <text evidence="1">The sequence shown here is derived from an EMBL/GenBank/DDBJ whole genome shotgun (WGS) entry which is preliminary data.</text>
</comment>
<reference evidence="1 2" key="1">
    <citation type="submission" date="2024-07" db="EMBL/GenBank/DDBJ databases">
        <authorList>
            <person name="Hebao G."/>
        </authorList>
    </citation>
    <scope>NUCLEOTIDE SEQUENCE [LARGE SCALE GENOMIC DNA]</scope>
    <source>
        <strain evidence="1 2">ACCC 02193</strain>
    </source>
</reference>
<protein>
    <submittedName>
        <fullName evidence="1">Molybdate ABC transporter substrate-binding protein</fullName>
    </submittedName>
</protein>
<keyword evidence="2" id="KW-1185">Reference proteome</keyword>
<evidence type="ECO:0000313" key="2">
    <source>
        <dbReference type="Proteomes" id="UP001565243"/>
    </source>
</evidence>
<proteinExistence type="predicted"/>
<dbReference type="Proteomes" id="UP001565243">
    <property type="component" value="Unassembled WGS sequence"/>
</dbReference>
<organism evidence="1 2">
    <name type="scientific">Erwinia aeris</name>
    <dbReference type="NCBI Taxonomy" id="3239803"/>
    <lineage>
        <taxon>Bacteria</taxon>
        <taxon>Pseudomonadati</taxon>
        <taxon>Pseudomonadota</taxon>
        <taxon>Gammaproteobacteria</taxon>
        <taxon>Enterobacterales</taxon>
        <taxon>Erwiniaceae</taxon>
        <taxon>Erwinia</taxon>
    </lineage>
</organism>
<dbReference type="Gene3D" id="3.40.190.10">
    <property type="entry name" value="Periplasmic binding protein-like II"/>
    <property type="match status" value="2"/>
</dbReference>
<dbReference type="PANTHER" id="PTHR30632">
    <property type="entry name" value="MOLYBDATE-BINDING PERIPLASMIC PROTEIN"/>
    <property type="match status" value="1"/>
</dbReference>
<dbReference type="InterPro" id="IPR050682">
    <property type="entry name" value="ModA/WtpA"/>
</dbReference>
<name>A0ABV4E3D9_9GAMM</name>
<dbReference type="EMBL" id="JBGFFX010000001">
    <property type="protein sequence ID" value="MEY8769365.1"/>
    <property type="molecule type" value="Genomic_DNA"/>
</dbReference>
<dbReference type="SUPFAM" id="SSF53850">
    <property type="entry name" value="Periplasmic binding protein-like II"/>
    <property type="match status" value="1"/>
</dbReference>
<evidence type="ECO:0000313" key="1">
    <source>
        <dbReference type="EMBL" id="MEY8769365.1"/>
    </source>
</evidence>
<dbReference type="Pfam" id="PF13531">
    <property type="entry name" value="SBP_bac_11"/>
    <property type="match status" value="1"/>
</dbReference>
<gene>
    <name evidence="1" type="ORF">AB6T85_02770</name>
</gene>
<sequence>MSNGTLRLFSVLAIRAPFAAVEQAWLRSHGDPLTIDWKPTSVIEKNIADGATADAVIVTKEAMDRLIDQGVVAADSRVELVDSPLGLAMLPDAVAPDISSVASFTRALLAAKSVAYSLGGASGIYFQALLKQLRIEEAINARATTIAEGFTAAQLLEGTADIAVQQISELLMVKGIKVIGPLPPGAQKVLSFSGGVFNRAARPEAAAALLNFLREKEAMQAFADYGLTARN</sequence>
<dbReference type="PANTHER" id="PTHR30632:SF11">
    <property type="entry name" value="BLR4797 PROTEIN"/>
    <property type="match status" value="1"/>
</dbReference>
<dbReference type="RefSeq" id="WP_369894741.1">
    <property type="nucleotide sequence ID" value="NZ_JBGFFX010000001.1"/>
</dbReference>
<accession>A0ABV4E3D9</accession>